<evidence type="ECO:0000313" key="1">
    <source>
        <dbReference type="EMBL" id="CRL06610.1"/>
    </source>
</evidence>
<dbReference type="AlphaFoldDB" id="A0A1J1J3S6"/>
<organism evidence="1 2">
    <name type="scientific">Clunio marinus</name>
    <dbReference type="NCBI Taxonomy" id="568069"/>
    <lineage>
        <taxon>Eukaryota</taxon>
        <taxon>Metazoa</taxon>
        <taxon>Ecdysozoa</taxon>
        <taxon>Arthropoda</taxon>
        <taxon>Hexapoda</taxon>
        <taxon>Insecta</taxon>
        <taxon>Pterygota</taxon>
        <taxon>Neoptera</taxon>
        <taxon>Endopterygota</taxon>
        <taxon>Diptera</taxon>
        <taxon>Nematocera</taxon>
        <taxon>Chironomoidea</taxon>
        <taxon>Chironomidae</taxon>
        <taxon>Clunio</taxon>
    </lineage>
</organism>
<dbReference type="EMBL" id="CVRI01000067">
    <property type="protein sequence ID" value="CRL06610.1"/>
    <property type="molecule type" value="Genomic_DNA"/>
</dbReference>
<gene>
    <name evidence="1" type="ORF">CLUMA_CG019854</name>
</gene>
<sequence length="92" mass="10476">MKLANRMFMLSFQLKRELFLVQDGSLQIEIERNMKVLDCDLLLGHQTISFTSGSKCDEEKEGRDGIANIQSRFCLPSSFIDLTVLLHSAKPK</sequence>
<proteinExistence type="predicted"/>
<reference evidence="1 2" key="1">
    <citation type="submission" date="2015-04" db="EMBL/GenBank/DDBJ databases">
        <authorList>
            <person name="Syromyatnikov M.Y."/>
            <person name="Popov V.N."/>
        </authorList>
    </citation>
    <scope>NUCLEOTIDE SEQUENCE [LARGE SCALE GENOMIC DNA]</scope>
</reference>
<name>A0A1J1J3S6_9DIPT</name>
<dbReference type="Proteomes" id="UP000183832">
    <property type="component" value="Unassembled WGS sequence"/>
</dbReference>
<keyword evidence="2" id="KW-1185">Reference proteome</keyword>
<evidence type="ECO:0000313" key="2">
    <source>
        <dbReference type="Proteomes" id="UP000183832"/>
    </source>
</evidence>
<protein>
    <submittedName>
        <fullName evidence="1">CLUMA_CG019854, isoform A</fullName>
    </submittedName>
</protein>
<accession>A0A1J1J3S6</accession>